<dbReference type="AlphaFoldDB" id="A0A0A9G6J8"/>
<reference evidence="1" key="1">
    <citation type="submission" date="2014-09" db="EMBL/GenBank/DDBJ databases">
        <authorList>
            <person name="Magalhaes I.L.F."/>
            <person name="Oliveira U."/>
            <person name="Santos F.R."/>
            <person name="Vidigal T.H.D.A."/>
            <person name="Brescovit A.D."/>
            <person name="Santos A.J."/>
        </authorList>
    </citation>
    <scope>NUCLEOTIDE SEQUENCE</scope>
    <source>
        <tissue evidence="1">Shoot tissue taken approximately 20 cm above the soil surface</tissue>
    </source>
</reference>
<organism evidence="1">
    <name type="scientific">Arundo donax</name>
    <name type="common">Giant reed</name>
    <name type="synonym">Donax arundinaceus</name>
    <dbReference type="NCBI Taxonomy" id="35708"/>
    <lineage>
        <taxon>Eukaryota</taxon>
        <taxon>Viridiplantae</taxon>
        <taxon>Streptophyta</taxon>
        <taxon>Embryophyta</taxon>
        <taxon>Tracheophyta</taxon>
        <taxon>Spermatophyta</taxon>
        <taxon>Magnoliopsida</taxon>
        <taxon>Liliopsida</taxon>
        <taxon>Poales</taxon>
        <taxon>Poaceae</taxon>
        <taxon>PACMAD clade</taxon>
        <taxon>Arundinoideae</taxon>
        <taxon>Arundineae</taxon>
        <taxon>Arundo</taxon>
    </lineage>
</organism>
<dbReference type="EMBL" id="GBRH01179740">
    <property type="protein sequence ID" value="JAE18156.1"/>
    <property type="molecule type" value="Transcribed_RNA"/>
</dbReference>
<proteinExistence type="predicted"/>
<sequence>MFPTEIHMNCVVNFSCEEILYSVLCPSEHLSPV</sequence>
<accession>A0A0A9G6J8</accession>
<reference evidence="1" key="2">
    <citation type="journal article" date="2015" name="Data Brief">
        <title>Shoot transcriptome of the giant reed, Arundo donax.</title>
        <authorList>
            <person name="Barrero R.A."/>
            <person name="Guerrero F.D."/>
            <person name="Moolhuijzen P."/>
            <person name="Goolsby J.A."/>
            <person name="Tidwell J."/>
            <person name="Bellgard S.E."/>
            <person name="Bellgard M.I."/>
        </authorList>
    </citation>
    <scope>NUCLEOTIDE SEQUENCE</scope>
    <source>
        <tissue evidence="1">Shoot tissue taken approximately 20 cm above the soil surface</tissue>
    </source>
</reference>
<evidence type="ECO:0000313" key="1">
    <source>
        <dbReference type="EMBL" id="JAE18156.1"/>
    </source>
</evidence>
<protein>
    <submittedName>
        <fullName evidence="1">Uncharacterized protein</fullName>
    </submittedName>
</protein>
<name>A0A0A9G6J8_ARUDO</name>